<dbReference type="AlphaFoldDB" id="A0A317DTE6"/>
<keyword evidence="3" id="KW-1185">Reference proteome</keyword>
<dbReference type="Proteomes" id="UP000246077">
    <property type="component" value="Unassembled WGS sequence"/>
</dbReference>
<dbReference type="RefSeq" id="WP_109923083.1">
    <property type="nucleotide sequence ID" value="NZ_QGLF01000007.1"/>
</dbReference>
<dbReference type="Pfam" id="PF02406">
    <property type="entry name" value="MmoB_DmpM"/>
    <property type="match status" value="1"/>
</dbReference>
<evidence type="ECO:0000313" key="2">
    <source>
        <dbReference type="EMBL" id="PWR17949.1"/>
    </source>
</evidence>
<name>A0A317DTE6_9PROT</name>
<protein>
    <submittedName>
        <fullName evidence="2">Monooxygenase</fullName>
    </submittedName>
</protein>
<dbReference type="InterPro" id="IPR003454">
    <property type="entry name" value="MOase_MmoB_DmpM"/>
</dbReference>
<dbReference type="GO" id="GO:0004497">
    <property type="term" value="F:monooxygenase activity"/>
    <property type="evidence" value="ECO:0007669"/>
    <property type="project" value="UniProtKB-KW"/>
</dbReference>
<comment type="caution">
    <text evidence="2">The sequence shown here is derived from an EMBL/GenBank/DDBJ whole genome shotgun (WGS) entry which is preliminary data.</text>
</comment>
<proteinExistence type="inferred from homology"/>
<keyword evidence="2" id="KW-0560">Oxidoreductase</keyword>
<dbReference type="Gene3D" id="3.90.56.10">
    <property type="entry name" value="Monooxygenase component MmoB/DmpM"/>
    <property type="match status" value="1"/>
</dbReference>
<sequence>MAKVSITLQNTDEARSLVEAIVADNPAAEVSRMPALTKIDCEGSLSVRRETVEARLGRRYDLQELQLSLISLAGNVEEDDDSFTLAWAPAAPTAKS</sequence>
<keyword evidence="2" id="KW-0503">Monooxygenase</keyword>
<dbReference type="InterPro" id="IPR036889">
    <property type="entry name" value="mOase_MmoB_DmpM_sf"/>
</dbReference>
<accession>A0A317DTE6</accession>
<comment type="similarity">
    <text evidence="1">Belongs to the TmoD/XamoD family.</text>
</comment>
<dbReference type="SUPFAM" id="SSF56029">
    <property type="entry name" value="Monooxygenase (hydroxylase) regulatory protein"/>
    <property type="match status" value="1"/>
</dbReference>
<organism evidence="2 3">
    <name type="scientific">Zavarzinia compransoris</name>
    <dbReference type="NCBI Taxonomy" id="1264899"/>
    <lineage>
        <taxon>Bacteria</taxon>
        <taxon>Pseudomonadati</taxon>
        <taxon>Pseudomonadota</taxon>
        <taxon>Alphaproteobacteria</taxon>
        <taxon>Rhodospirillales</taxon>
        <taxon>Zavarziniaceae</taxon>
        <taxon>Zavarzinia</taxon>
    </lineage>
</organism>
<evidence type="ECO:0000313" key="3">
    <source>
        <dbReference type="Proteomes" id="UP000246077"/>
    </source>
</evidence>
<evidence type="ECO:0000256" key="1">
    <source>
        <dbReference type="ARBA" id="ARBA00006313"/>
    </source>
</evidence>
<reference evidence="3" key="1">
    <citation type="submission" date="2018-05" db="EMBL/GenBank/DDBJ databases">
        <title>Zavarzinia sp. HR-AS.</title>
        <authorList>
            <person name="Lee Y."/>
            <person name="Jeon C.O."/>
        </authorList>
    </citation>
    <scope>NUCLEOTIDE SEQUENCE [LARGE SCALE GENOMIC DNA]</scope>
    <source>
        <strain evidence="3">DSM 1231</strain>
    </source>
</reference>
<dbReference type="OrthoDB" id="9805636at2"/>
<gene>
    <name evidence="2" type="ORF">DKG75_20625</name>
</gene>
<dbReference type="EMBL" id="QGLF01000007">
    <property type="protein sequence ID" value="PWR17949.1"/>
    <property type="molecule type" value="Genomic_DNA"/>
</dbReference>